<dbReference type="EMBL" id="CM007899">
    <property type="protein sequence ID" value="OTG09812.1"/>
    <property type="molecule type" value="Genomic_DNA"/>
</dbReference>
<sequence>MASWHSSFVSASKVGSQFVQQYYDVLQHQPEFTHRFYNGSSTMIRVDGDSTQTASAVSQIHKLVQSLPCSRIEIKTVNSVESRFEGIIVAVSGSVKSDCFSGYREFVQTFFLAPDEKKKDYMAMVDVFHFVSQEDLSGVVYAKDPIDIHYIKRDDSESVEDFLFRFTNETSQILGADEKMKISGFVLGVRDDELVEKLHENIPQTVKDMIDRVKGFVRGKKARAIKNVRCNFSASVPMNDPNQYCEFHQVVGHYTDDCVLLKKEIEEAVQTGNLARLVEEIKYRKGDYSFDANQKESDDEHPKRKKIRMEEPITSPDCIDTQRTSGVKGGSDSFESSMEQPQPITSPANQTNDSQEGP</sequence>
<dbReference type="GO" id="GO:0005829">
    <property type="term" value="C:cytosol"/>
    <property type="evidence" value="ECO:0000318"/>
    <property type="project" value="GO_Central"/>
</dbReference>
<dbReference type="Pfam" id="PF02136">
    <property type="entry name" value="NTF2"/>
    <property type="match status" value="1"/>
</dbReference>
<reference evidence="5" key="1">
    <citation type="journal article" date="2017" name="Nature">
        <title>The sunflower genome provides insights into oil metabolism, flowering and Asterid evolution.</title>
        <authorList>
            <person name="Badouin H."/>
            <person name="Gouzy J."/>
            <person name="Grassa C.J."/>
            <person name="Murat F."/>
            <person name="Staton S.E."/>
            <person name="Cottret L."/>
            <person name="Lelandais-Briere C."/>
            <person name="Owens G.L."/>
            <person name="Carrere S."/>
            <person name="Mayjonade B."/>
            <person name="Legrand L."/>
            <person name="Gill N."/>
            <person name="Kane N.C."/>
            <person name="Bowers J.E."/>
            <person name="Hubner S."/>
            <person name="Bellec A."/>
            <person name="Berard A."/>
            <person name="Berges H."/>
            <person name="Blanchet N."/>
            <person name="Boniface M.C."/>
            <person name="Brunel D."/>
            <person name="Catrice O."/>
            <person name="Chaidir N."/>
            <person name="Claudel C."/>
            <person name="Donnadieu C."/>
            <person name="Faraut T."/>
            <person name="Fievet G."/>
            <person name="Helmstetter N."/>
            <person name="King M."/>
            <person name="Knapp S.J."/>
            <person name="Lai Z."/>
            <person name="Le Paslier M.C."/>
            <person name="Lippi Y."/>
            <person name="Lorenzon L."/>
            <person name="Mandel J.R."/>
            <person name="Marage G."/>
            <person name="Marchand G."/>
            <person name="Marquand E."/>
            <person name="Bret-Mestries E."/>
            <person name="Morien E."/>
            <person name="Nambeesan S."/>
            <person name="Nguyen T."/>
            <person name="Pegot-Espagnet P."/>
            <person name="Pouilly N."/>
            <person name="Raftis F."/>
            <person name="Sallet E."/>
            <person name="Schiex T."/>
            <person name="Thomas J."/>
            <person name="Vandecasteele C."/>
            <person name="Vares D."/>
            <person name="Vear F."/>
            <person name="Vautrin S."/>
            <person name="Crespi M."/>
            <person name="Mangin B."/>
            <person name="Burke J.M."/>
            <person name="Salse J."/>
            <person name="Munos S."/>
            <person name="Vincourt P."/>
            <person name="Rieseberg L.H."/>
            <person name="Langlade N.B."/>
        </authorList>
    </citation>
    <scope>NUCLEOTIDE SEQUENCE [LARGE SCALE GENOMIC DNA]</scope>
    <source>
        <strain evidence="5">cv. SF193</strain>
    </source>
</reference>
<feature type="compositionally biased region" description="Polar residues" evidence="2">
    <location>
        <begin position="333"/>
        <end position="358"/>
    </location>
</feature>
<dbReference type="Gene3D" id="3.10.450.50">
    <property type="match status" value="1"/>
</dbReference>
<feature type="domain" description="NTF2" evidence="3">
    <location>
        <begin position="14"/>
        <end position="130"/>
    </location>
</feature>
<evidence type="ECO:0000313" key="5">
    <source>
        <dbReference type="Proteomes" id="UP000215914"/>
    </source>
</evidence>
<dbReference type="CDD" id="cd00780">
    <property type="entry name" value="NTF2"/>
    <property type="match status" value="1"/>
</dbReference>
<dbReference type="InParanoid" id="A0A251TGP5"/>
<proteinExistence type="predicted"/>
<dbReference type="Proteomes" id="UP000215914">
    <property type="component" value="Chromosome 10"/>
</dbReference>
<feature type="region of interest" description="Disordered" evidence="2">
    <location>
        <begin position="291"/>
        <end position="358"/>
    </location>
</feature>
<name>A0A251TGP5_HELAN</name>
<organism evidence="4 5">
    <name type="scientific">Helianthus annuus</name>
    <name type="common">Common sunflower</name>
    <dbReference type="NCBI Taxonomy" id="4232"/>
    <lineage>
        <taxon>Eukaryota</taxon>
        <taxon>Viridiplantae</taxon>
        <taxon>Streptophyta</taxon>
        <taxon>Embryophyta</taxon>
        <taxon>Tracheophyta</taxon>
        <taxon>Spermatophyta</taxon>
        <taxon>Magnoliopsida</taxon>
        <taxon>eudicotyledons</taxon>
        <taxon>Gunneridae</taxon>
        <taxon>Pentapetalae</taxon>
        <taxon>asterids</taxon>
        <taxon>campanulids</taxon>
        <taxon>Asterales</taxon>
        <taxon>Asteraceae</taxon>
        <taxon>Asteroideae</taxon>
        <taxon>Heliantheae alliance</taxon>
        <taxon>Heliantheae</taxon>
        <taxon>Helianthus</taxon>
    </lineage>
</organism>
<evidence type="ECO:0000259" key="3">
    <source>
        <dbReference type="PROSITE" id="PS50177"/>
    </source>
</evidence>
<dbReference type="InterPro" id="IPR002075">
    <property type="entry name" value="NTF2_dom"/>
</dbReference>
<dbReference type="PROSITE" id="PS50177">
    <property type="entry name" value="NTF2_DOMAIN"/>
    <property type="match status" value="1"/>
</dbReference>
<feature type="compositionally biased region" description="Basic and acidic residues" evidence="2">
    <location>
        <begin position="291"/>
        <end position="302"/>
    </location>
</feature>
<evidence type="ECO:0000313" key="4">
    <source>
        <dbReference type="EMBL" id="OTG09812.1"/>
    </source>
</evidence>
<keyword evidence="5" id="KW-1185">Reference proteome</keyword>
<dbReference type="AlphaFoldDB" id="A0A251TGP5"/>
<evidence type="ECO:0000256" key="1">
    <source>
        <dbReference type="ARBA" id="ARBA00022884"/>
    </source>
</evidence>
<dbReference type="STRING" id="4232.A0A251TGP5"/>
<gene>
    <name evidence="4" type="ORF">HannXRQ_Chr10g0280621</name>
</gene>
<dbReference type="PANTHER" id="PTHR10693:SF83">
    <property type="entry name" value="NUCLEAR TRANSPORT FACTOR 2, NTF2-LIKE DOMAIN PROTEIN-RELATED"/>
    <property type="match status" value="1"/>
</dbReference>
<dbReference type="SUPFAM" id="SSF54427">
    <property type="entry name" value="NTF2-like"/>
    <property type="match status" value="1"/>
</dbReference>
<dbReference type="PANTHER" id="PTHR10693">
    <property type="entry name" value="RAS GTPASE-ACTIVATING PROTEIN-BINDING PROTEIN"/>
    <property type="match status" value="1"/>
</dbReference>
<accession>A0A251TGP5</accession>
<dbReference type="InterPro" id="IPR018222">
    <property type="entry name" value="Nuclear_transport_factor_2_euk"/>
</dbReference>
<dbReference type="GO" id="GO:0003729">
    <property type="term" value="F:mRNA binding"/>
    <property type="evidence" value="ECO:0000318"/>
    <property type="project" value="GO_Central"/>
</dbReference>
<protein>
    <submittedName>
        <fullName evidence="4">Putative nuclear transport factor 2, NTF2-like domain protein</fullName>
    </submittedName>
</protein>
<dbReference type="InterPro" id="IPR039539">
    <property type="entry name" value="Ras_GTPase_bind_prot"/>
</dbReference>
<keyword evidence="1" id="KW-0694">RNA-binding</keyword>
<dbReference type="InterPro" id="IPR032710">
    <property type="entry name" value="NTF2-like_dom_sf"/>
</dbReference>
<evidence type="ECO:0000256" key="2">
    <source>
        <dbReference type="SAM" id="MobiDB-lite"/>
    </source>
</evidence>